<protein>
    <recommendedName>
        <fullName evidence="6">Wax synthase domain-containing protein</fullName>
    </recommendedName>
</protein>
<comment type="subcellular location">
    <subcellularLocation>
        <location evidence="1">Membrane</location>
        <topology evidence="1">Multi-pass membrane protein</topology>
    </subcellularLocation>
</comment>
<evidence type="ECO:0000256" key="3">
    <source>
        <dbReference type="ARBA" id="ARBA00022989"/>
    </source>
</evidence>
<keyword evidence="8" id="KW-1185">Reference proteome</keyword>
<evidence type="ECO:0000256" key="1">
    <source>
        <dbReference type="ARBA" id="ARBA00004141"/>
    </source>
</evidence>
<gene>
    <name evidence="7" type="ORF">M404DRAFT_557659</name>
</gene>
<dbReference type="OrthoDB" id="1077582at2759"/>
<sequence length="216" mass="24451">MFCFVVRTLEWKTAKDPLKRHLWPAGSPPSVFMDALDLSTNVLGVSWNWSGNLWFPLDTHPSSHGWFAAHVLLSTWYHSIVFGAFHLATQAFSPETFTVLSEGTIFDATLSPLIRYVRSILTTAFASVAIFAIVHLVYDIATLIGVVALRQDPAQWPPVFDKPWKADLLGDFWGYRWHQPFQRTFVVVGGWPLGNAFGRNMCWDHSSHQGQSTTSW</sequence>
<feature type="transmembrane region" description="Helical" evidence="5">
    <location>
        <begin position="120"/>
        <end position="138"/>
    </location>
</feature>
<dbReference type="AlphaFoldDB" id="A0A0C3NTN4"/>
<evidence type="ECO:0000313" key="7">
    <source>
        <dbReference type="EMBL" id="KIO04245.1"/>
    </source>
</evidence>
<evidence type="ECO:0000256" key="2">
    <source>
        <dbReference type="ARBA" id="ARBA00022692"/>
    </source>
</evidence>
<accession>A0A0C3NTN4</accession>
<dbReference type="InterPro" id="IPR032805">
    <property type="entry name" value="Wax_synthase_dom"/>
</dbReference>
<reference evidence="8" key="2">
    <citation type="submission" date="2015-01" db="EMBL/GenBank/DDBJ databases">
        <title>Evolutionary Origins and Diversification of the Mycorrhizal Mutualists.</title>
        <authorList>
            <consortium name="DOE Joint Genome Institute"/>
            <consortium name="Mycorrhizal Genomics Consortium"/>
            <person name="Kohler A."/>
            <person name="Kuo A."/>
            <person name="Nagy L.G."/>
            <person name="Floudas D."/>
            <person name="Copeland A."/>
            <person name="Barry K.W."/>
            <person name="Cichocki N."/>
            <person name="Veneault-Fourrey C."/>
            <person name="LaButti K."/>
            <person name="Lindquist E.A."/>
            <person name="Lipzen A."/>
            <person name="Lundell T."/>
            <person name="Morin E."/>
            <person name="Murat C."/>
            <person name="Riley R."/>
            <person name="Ohm R."/>
            <person name="Sun H."/>
            <person name="Tunlid A."/>
            <person name="Henrissat B."/>
            <person name="Grigoriev I.V."/>
            <person name="Hibbett D.S."/>
            <person name="Martin F."/>
        </authorList>
    </citation>
    <scope>NUCLEOTIDE SEQUENCE [LARGE SCALE GENOMIC DNA]</scope>
    <source>
        <strain evidence="8">Marx 270</strain>
    </source>
</reference>
<dbReference type="EMBL" id="KN831972">
    <property type="protein sequence ID" value="KIO04245.1"/>
    <property type="molecule type" value="Genomic_DNA"/>
</dbReference>
<keyword evidence="4 5" id="KW-0472">Membrane</keyword>
<keyword evidence="2 5" id="KW-0812">Transmembrane</keyword>
<proteinExistence type="predicted"/>
<dbReference type="HOGENOM" id="CLU_1278066_0_0_1"/>
<dbReference type="InParanoid" id="A0A0C3NTN4"/>
<organism evidence="7 8">
    <name type="scientific">Pisolithus tinctorius Marx 270</name>
    <dbReference type="NCBI Taxonomy" id="870435"/>
    <lineage>
        <taxon>Eukaryota</taxon>
        <taxon>Fungi</taxon>
        <taxon>Dikarya</taxon>
        <taxon>Basidiomycota</taxon>
        <taxon>Agaricomycotina</taxon>
        <taxon>Agaricomycetes</taxon>
        <taxon>Agaricomycetidae</taxon>
        <taxon>Boletales</taxon>
        <taxon>Sclerodermatineae</taxon>
        <taxon>Pisolithaceae</taxon>
        <taxon>Pisolithus</taxon>
    </lineage>
</organism>
<dbReference type="GO" id="GO:0016020">
    <property type="term" value="C:membrane"/>
    <property type="evidence" value="ECO:0007669"/>
    <property type="project" value="UniProtKB-SubCell"/>
</dbReference>
<keyword evidence="3 5" id="KW-1133">Transmembrane helix</keyword>
<dbReference type="Proteomes" id="UP000054217">
    <property type="component" value="Unassembled WGS sequence"/>
</dbReference>
<name>A0A0C3NTN4_PISTI</name>
<evidence type="ECO:0000256" key="5">
    <source>
        <dbReference type="SAM" id="Phobius"/>
    </source>
</evidence>
<evidence type="ECO:0000259" key="6">
    <source>
        <dbReference type="Pfam" id="PF13813"/>
    </source>
</evidence>
<reference evidence="7 8" key="1">
    <citation type="submission" date="2014-04" db="EMBL/GenBank/DDBJ databases">
        <authorList>
            <consortium name="DOE Joint Genome Institute"/>
            <person name="Kuo A."/>
            <person name="Kohler A."/>
            <person name="Costa M.D."/>
            <person name="Nagy L.G."/>
            <person name="Floudas D."/>
            <person name="Copeland A."/>
            <person name="Barry K.W."/>
            <person name="Cichocki N."/>
            <person name="Veneault-Fourrey C."/>
            <person name="LaButti K."/>
            <person name="Lindquist E.A."/>
            <person name="Lipzen A."/>
            <person name="Lundell T."/>
            <person name="Morin E."/>
            <person name="Murat C."/>
            <person name="Sun H."/>
            <person name="Tunlid A."/>
            <person name="Henrissat B."/>
            <person name="Grigoriev I.V."/>
            <person name="Hibbett D.S."/>
            <person name="Martin F."/>
            <person name="Nordberg H.P."/>
            <person name="Cantor M.N."/>
            <person name="Hua S.X."/>
        </authorList>
    </citation>
    <scope>NUCLEOTIDE SEQUENCE [LARGE SCALE GENOMIC DNA]</scope>
    <source>
        <strain evidence="7 8">Marx 270</strain>
    </source>
</reference>
<evidence type="ECO:0000256" key="4">
    <source>
        <dbReference type="ARBA" id="ARBA00023136"/>
    </source>
</evidence>
<feature type="domain" description="Wax synthase" evidence="6">
    <location>
        <begin position="156"/>
        <end position="198"/>
    </location>
</feature>
<dbReference type="STRING" id="870435.A0A0C3NTN4"/>
<evidence type="ECO:0000313" key="8">
    <source>
        <dbReference type="Proteomes" id="UP000054217"/>
    </source>
</evidence>
<dbReference type="Pfam" id="PF13813">
    <property type="entry name" value="MBOAT_2"/>
    <property type="match status" value="1"/>
</dbReference>